<feature type="compositionally biased region" description="Polar residues" evidence="1">
    <location>
        <begin position="362"/>
        <end position="382"/>
    </location>
</feature>
<sequence>MATKLTITKDKRHLLSDLHEGLEVLVINTPICTMPALPSTLKRLTIHSSALFELPLQFPPLTYLLIDAPIENYENVVFPATLEKLEIELYAGGNQKLSLANTSLKSLDVDGYLNIISLPDTVKEINIRGKTTLPQVLPRRLKSLISYPRIDISDHIIPWSLKTLDNNAAHLRAAKIALYNKNATKLGLPKVTRVPSKEEYDKVVYYDLGQHATRITDLAVTFKSLNLPPYVLSEIIDWDRNRKTDAPAVSAFDVDTIAQHITPILHKQHVETYNDDDEPTITYGKMPPHALESKKQKAYRIAHRFEEGYESAKSENNGRCKYRITKGQSAGQCCDKPTTTGTMCKAHSKRKSSKRIGDSEDASSFSESMTDYTYDTDAGSTSARRRRPIRRESNTSSDDSERPLRRQPSTESEIRARLANRPLDEVDDRDPAELSIGTLRRQLGITNSSTSSDDKERGVPSYYLQ</sequence>
<evidence type="ECO:0000256" key="1">
    <source>
        <dbReference type="SAM" id="MobiDB-lite"/>
    </source>
</evidence>
<protein>
    <submittedName>
        <fullName evidence="2">Uncharacterized protein</fullName>
    </submittedName>
</protein>
<proteinExistence type="predicted"/>
<feature type="region of interest" description="Disordered" evidence="1">
    <location>
        <begin position="327"/>
        <end position="465"/>
    </location>
</feature>
<feature type="compositionally biased region" description="Polar residues" evidence="1">
    <location>
        <begin position="327"/>
        <end position="342"/>
    </location>
</feature>
<accession>A0A6C0JUB2</accession>
<evidence type="ECO:0000313" key="2">
    <source>
        <dbReference type="EMBL" id="QHU08290.1"/>
    </source>
</evidence>
<dbReference type="EMBL" id="MN740695">
    <property type="protein sequence ID" value="QHU08290.1"/>
    <property type="molecule type" value="Genomic_DNA"/>
</dbReference>
<dbReference type="AlphaFoldDB" id="A0A6C0JUB2"/>
<reference evidence="2" key="1">
    <citation type="journal article" date="2020" name="Nature">
        <title>Giant virus diversity and host interactions through global metagenomics.</title>
        <authorList>
            <person name="Schulz F."/>
            <person name="Roux S."/>
            <person name="Paez-Espino D."/>
            <person name="Jungbluth S."/>
            <person name="Walsh D.A."/>
            <person name="Denef V.J."/>
            <person name="McMahon K.D."/>
            <person name="Konstantinidis K.T."/>
            <person name="Eloe-Fadrosh E.A."/>
            <person name="Kyrpides N.C."/>
            <person name="Woyke T."/>
        </authorList>
    </citation>
    <scope>NUCLEOTIDE SEQUENCE</scope>
    <source>
        <strain evidence="2">GVMAG-S-1062768-28</strain>
    </source>
</reference>
<organism evidence="2">
    <name type="scientific">viral metagenome</name>
    <dbReference type="NCBI Taxonomy" id="1070528"/>
    <lineage>
        <taxon>unclassified sequences</taxon>
        <taxon>metagenomes</taxon>
        <taxon>organismal metagenomes</taxon>
    </lineage>
</organism>
<name>A0A6C0JUB2_9ZZZZ</name>